<dbReference type="Proteomes" id="UP000600799">
    <property type="component" value="Unassembled WGS sequence"/>
</dbReference>
<evidence type="ECO:0000313" key="3">
    <source>
        <dbReference type="Proteomes" id="UP000600799"/>
    </source>
</evidence>
<keyword evidence="3" id="KW-1185">Reference proteome</keyword>
<evidence type="ECO:0000259" key="1">
    <source>
        <dbReference type="Pfam" id="PF13372"/>
    </source>
</evidence>
<protein>
    <submittedName>
        <fullName evidence="2">Alginate export family protein</fullName>
    </submittedName>
</protein>
<dbReference type="Gene3D" id="2.40.160.100">
    <property type="match status" value="1"/>
</dbReference>
<dbReference type="InterPro" id="IPR053728">
    <property type="entry name" value="Alginate_Permeability_Chnl"/>
</dbReference>
<proteinExistence type="predicted"/>
<gene>
    <name evidence="2" type="ORF">I2488_13945</name>
</gene>
<name>A0ABS0HJC2_9SPHN</name>
<feature type="domain" description="Alginate export" evidence="1">
    <location>
        <begin position="52"/>
        <end position="433"/>
    </location>
</feature>
<evidence type="ECO:0000313" key="2">
    <source>
        <dbReference type="EMBL" id="MBF9152109.1"/>
    </source>
</evidence>
<dbReference type="EMBL" id="JADQDC010000009">
    <property type="protein sequence ID" value="MBF9152109.1"/>
    <property type="molecule type" value="Genomic_DNA"/>
</dbReference>
<accession>A0ABS0HJC2</accession>
<dbReference type="Pfam" id="PF13372">
    <property type="entry name" value="Alginate_exp"/>
    <property type="match status" value="1"/>
</dbReference>
<sequence length="445" mass="48188">MVRRGLAVVAIVVSPPAAADEPARTNLRYDEDWSGQETGAKNLPLDAAGHVRLTLGLEARARQESYANPLWGDAPDDGYLWLRFMPLADLRAGPVRAFVQPIIGYARGVSGGNGPADQTGIDLLQGFADLNLKLGSDAQVTLRGGRELVALGSERLVGTRYGPNIPQAFDGGRMIATAGPIRIDVLNLRAVEVGQGDFDDHGSGRRRLRAIYATAVPTRGLGLDFYWIGYRDRQARFGGRAGPERRETYGLRLFGVRNRLAWNWEAMVQRGDFDGLPIRAWSLATETTISFPEARFRPRLRLRANYASGDGRSDDHVLGTFNALFPKGRYFGELTPIGPRNIVNLNPGVSFDIGQAVTVELSAAAFWRASSGDGIYDVPGKQIAPAGSSAEKHIGSQIELGATWQAAPALSLSGSLARFGAGRYLRETGRNAAIYMSGLEAAYKF</sequence>
<organism evidence="2 3">
    <name type="scientific">Novosphingobium jiangmenense</name>
    <dbReference type="NCBI Taxonomy" id="2791981"/>
    <lineage>
        <taxon>Bacteria</taxon>
        <taxon>Pseudomonadati</taxon>
        <taxon>Pseudomonadota</taxon>
        <taxon>Alphaproteobacteria</taxon>
        <taxon>Sphingomonadales</taxon>
        <taxon>Sphingomonadaceae</taxon>
        <taxon>Novosphingobium</taxon>
    </lineage>
</organism>
<reference evidence="2 3" key="1">
    <citation type="submission" date="2020-11" db="EMBL/GenBank/DDBJ databases">
        <title>The genome sequence of Novosphingobium sp. 1Y9A.</title>
        <authorList>
            <person name="Liu Y."/>
        </authorList>
    </citation>
    <scope>NUCLEOTIDE SEQUENCE [LARGE SCALE GENOMIC DNA]</scope>
    <source>
        <strain evidence="2 3">1Y9A</strain>
    </source>
</reference>
<dbReference type="InterPro" id="IPR025388">
    <property type="entry name" value="Alginate_export_dom"/>
</dbReference>
<comment type="caution">
    <text evidence="2">The sequence shown here is derived from an EMBL/GenBank/DDBJ whole genome shotgun (WGS) entry which is preliminary data.</text>
</comment>